<evidence type="ECO:0000259" key="2">
    <source>
        <dbReference type="Pfam" id="PF17761"/>
    </source>
</evidence>
<reference evidence="3 4" key="1">
    <citation type="journal article" date="2011" name="BMC Genomics">
        <title>Insight into cross-talk between intra-amoebal pathogens.</title>
        <authorList>
            <person name="Gimenez G."/>
            <person name="Bertelli C."/>
            <person name="Moliner C."/>
            <person name="Robert C."/>
            <person name="Raoult D."/>
            <person name="Fournier P.E."/>
            <person name="Greub G."/>
        </authorList>
    </citation>
    <scope>NUCLEOTIDE SEQUENCE [LARGE SCALE GENOMIC DNA]</scope>
    <source>
        <strain evidence="3 4">LLAP12</strain>
    </source>
</reference>
<evidence type="ECO:0008006" key="5">
    <source>
        <dbReference type="Google" id="ProtNLM"/>
    </source>
</evidence>
<evidence type="ECO:0000313" key="4">
    <source>
        <dbReference type="Proteomes" id="UP000002770"/>
    </source>
</evidence>
<dbReference type="InterPro" id="IPR011856">
    <property type="entry name" value="tRNA_endonuc-like_dom_sf"/>
</dbReference>
<dbReference type="Pfam" id="PF06250">
    <property type="entry name" value="YhcG_C"/>
    <property type="match status" value="1"/>
</dbReference>
<dbReference type="InterPro" id="IPR041527">
    <property type="entry name" value="YhcG_N"/>
</dbReference>
<dbReference type="EMBL" id="JH413846">
    <property type="protein sequence ID" value="EHL29747.1"/>
    <property type="molecule type" value="Genomic_DNA"/>
</dbReference>
<dbReference type="HOGENOM" id="CLU_046640_0_1_6"/>
<dbReference type="RefSeq" id="WP_006872216.1">
    <property type="nucleotide sequence ID" value="NZ_JH413846.1"/>
</dbReference>
<dbReference type="OrthoDB" id="9801263at2"/>
<dbReference type="PANTHER" id="PTHR30547:SF0">
    <property type="entry name" value="BLR8175 PROTEIN"/>
    <property type="match status" value="1"/>
</dbReference>
<protein>
    <recommendedName>
        <fullName evidence="5">DUF1016 domain-containing protein</fullName>
    </recommendedName>
</protein>
<dbReference type="Proteomes" id="UP000002770">
    <property type="component" value="Unassembled WGS sequence"/>
</dbReference>
<keyword evidence="4" id="KW-1185">Reference proteome</keyword>
<proteinExistence type="predicted"/>
<name>G9ESK1_9GAMM</name>
<evidence type="ECO:0000313" key="3">
    <source>
        <dbReference type="EMBL" id="EHL29747.1"/>
    </source>
</evidence>
<sequence>MKIEPNEYNNVLHDAKQTIMSAQQYFLQNANRTNIELYWELGKLLAKTADHYQWGKQILAKLSQDLTLAFSNARGYSEQNLRHMRQFYYEYISSPELLDIAKNVRWSTNLMIMHRVKSLDARKYYLQMASDSMCSRDIIELQIKSQAYERECIHDKKHNFELTLPPQLAARADNILKASYFMEVTQPFAGSKALLEKQIENEMVSRIKEVIMMLGKGFAFIGNQYRIVAKDNEYYIDLLFFNRILHSLFCVELKGGKFKAEYAGKMNLYLGLLDDYVKQPDENPSIGLILCTNRNSIEVDYALRDLHKPVGIAEIQLSKILPKDFIGKLPDPQELQHEILHTLEDLDSLEKNNDDE</sequence>
<organism evidence="3 4">
    <name type="scientific">Legionella drancourtii LLAP12</name>
    <dbReference type="NCBI Taxonomy" id="658187"/>
    <lineage>
        <taxon>Bacteria</taxon>
        <taxon>Pseudomonadati</taxon>
        <taxon>Pseudomonadota</taxon>
        <taxon>Gammaproteobacteria</taxon>
        <taxon>Legionellales</taxon>
        <taxon>Legionellaceae</taxon>
        <taxon>Legionella</taxon>
    </lineage>
</organism>
<dbReference type="InterPro" id="IPR053148">
    <property type="entry name" value="PD-DEXK-like_domain"/>
</dbReference>
<gene>
    <name evidence="3" type="ORF">LDG_8337</name>
</gene>
<dbReference type="InParanoid" id="G9ESK1"/>
<dbReference type="InterPro" id="IPR009362">
    <property type="entry name" value="YhcG_C"/>
</dbReference>
<evidence type="ECO:0000259" key="1">
    <source>
        <dbReference type="Pfam" id="PF06250"/>
    </source>
</evidence>
<accession>G9ESK1</accession>
<dbReference type="PANTHER" id="PTHR30547">
    <property type="entry name" value="UNCHARACTERIZED PROTEIN YHCG-RELATED"/>
    <property type="match status" value="1"/>
</dbReference>
<dbReference type="AlphaFoldDB" id="G9ESK1"/>
<dbReference type="GO" id="GO:0003676">
    <property type="term" value="F:nucleic acid binding"/>
    <property type="evidence" value="ECO:0007669"/>
    <property type="project" value="InterPro"/>
</dbReference>
<feature type="domain" description="YhcG PDDEXK nuclease" evidence="1">
    <location>
        <begin position="175"/>
        <end position="329"/>
    </location>
</feature>
<dbReference type="STRING" id="658187.LDG_8337"/>
<dbReference type="eggNOG" id="COG4804">
    <property type="taxonomic scope" value="Bacteria"/>
</dbReference>
<feature type="domain" description="YhcG N-terminal" evidence="2">
    <location>
        <begin position="15"/>
        <end position="150"/>
    </location>
</feature>
<dbReference type="Gene3D" id="3.40.1350.10">
    <property type="match status" value="1"/>
</dbReference>
<dbReference type="Pfam" id="PF17761">
    <property type="entry name" value="DUF1016_N"/>
    <property type="match status" value="1"/>
</dbReference>